<dbReference type="GO" id="GO:0016740">
    <property type="term" value="F:transferase activity"/>
    <property type="evidence" value="ECO:0007669"/>
    <property type="project" value="UniProtKB-KW"/>
</dbReference>
<protein>
    <submittedName>
        <fullName evidence="1">Glycosyl transferases group 1</fullName>
    </submittedName>
</protein>
<dbReference type="PANTHER" id="PTHR12526:SF630">
    <property type="entry name" value="GLYCOSYLTRANSFERASE"/>
    <property type="match status" value="1"/>
</dbReference>
<proteinExistence type="predicted"/>
<name>A0A0P1MLG8_9BACT</name>
<gene>
    <name evidence="1" type="ORF">JGI23_00137</name>
</gene>
<reference evidence="2" key="1">
    <citation type="submission" date="2015-11" db="EMBL/GenBank/DDBJ databases">
        <authorList>
            <person name="Varghese N."/>
        </authorList>
    </citation>
    <scope>NUCLEOTIDE SEQUENCE [LARGE SCALE GENOMIC DNA]</scope>
    <source>
        <strain evidence="2">JGI-23</strain>
    </source>
</reference>
<organism evidence="1 2">
    <name type="scientific">Candidatus Chryseopegocella kryptomonas</name>
    <dbReference type="NCBI Taxonomy" id="1633643"/>
    <lineage>
        <taxon>Bacteria</taxon>
        <taxon>Pseudomonadati</taxon>
        <taxon>Candidatus Kryptoniota</taxon>
        <taxon>Candidatus Chryseopegocella</taxon>
    </lineage>
</organism>
<dbReference type="PANTHER" id="PTHR12526">
    <property type="entry name" value="GLYCOSYLTRANSFERASE"/>
    <property type="match status" value="1"/>
</dbReference>
<dbReference type="Gene3D" id="3.40.50.2000">
    <property type="entry name" value="Glycogen Phosphorylase B"/>
    <property type="match status" value="1"/>
</dbReference>
<dbReference type="RefSeq" id="WP_092346893.1">
    <property type="nucleotide sequence ID" value="NZ_CZVW01000001.1"/>
</dbReference>
<evidence type="ECO:0000313" key="1">
    <source>
        <dbReference type="EMBL" id="CUS96482.1"/>
    </source>
</evidence>
<sequence>MKKIDLVIIPYNDFLKAEKFGFRSRDQHLMRHIMRDDRIEKIVIVERPRSIWTLLKFSQLTFHGEQVEKIGRGLRKINDKIFLFEFFEFGLKQAISKYLWYADVYGSDKFIDNFFEVTETIGIEDAIVVSFNPFANDFIKSVKPKFFVFDAMDNFCFHPEFKSLKSFMCKSFEWISVNADLIFCVNENVKKFFKTNYPISCQKLNILPNGVERNLNSRIYPAEDVLKIKSPRIGYVGVISERIDFELVEYIASERKEYNFIFIGERYGKVGRWMKRLKKLNNIYFLGVKHYEEIPSYIATFDVCIVPHKVDDFTLSNDPMKIYEYLYFGKPVVATPISISEELRDYVFIGQSRNEFLHYLDDALNFSKVESFLSRQRNAIKEQMFWDKRAEDMIDKILSMCVNLT</sequence>
<evidence type="ECO:0000313" key="2">
    <source>
        <dbReference type="Proteomes" id="UP000199197"/>
    </source>
</evidence>
<dbReference type="OrthoDB" id="9816564at2"/>
<keyword evidence="1" id="KW-0808">Transferase</keyword>
<dbReference type="Proteomes" id="UP000199197">
    <property type="component" value="Unassembled WGS sequence"/>
</dbReference>
<dbReference type="SUPFAM" id="SSF53756">
    <property type="entry name" value="UDP-Glycosyltransferase/glycogen phosphorylase"/>
    <property type="match status" value="1"/>
</dbReference>
<dbReference type="EMBL" id="CZVW01000001">
    <property type="protein sequence ID" value="CUS96482.1"/>
    <property type="molecule type" value="Genomic_DNA"/>
</dbReference>
<accession>A0A0P1MLG8</accession>
<keyword evidence="2" id="KW-1185">Reference proteome</keyword>
<dbReference type="Pfam" id="PF13692">
    <property type="entry name" value="Glyco_trans_1_4"/>
    <property type="match status" value="1"/>
</dbReference>
<dbReference type="AlphaFoldDB" id="A0A0P1MLG8"/>